<reference evidence="3 4" key="1">
    <citation type="submission" date="2023-07" db="EMBL/GenBank/DDBJ databases">
        <title>Sorghum-associated microbial communities from plants grown in Nebraska, USA.</title>
        <authorList>
            <person name="Schachtman D."/>
        </authorList>
    </citation>
    <scope>NUCLEOTIDE SEQUENCE [LARGE SCALE GENOMIC DNA]</scope>
    <source>
        <strain evidence="3 4">CC60</strain>
    </source>
</reference>
<keyword evidence="2" id="KW-0732">Signal</keyword>
<feature type="signal peptide" evidence="2">
    <location>
        <begin position="1"/>
        <end position="22"/>
    </location>
</feature>
<feature type="chain" id="PRO_5046627976" description="Deaminase of polymorphic toxin system" evidence="2">
    <location>
        <begin position="23"/>
        <end position="295"/>
    </location>
</feature>
<evidence type="ECO:0000313" key="4">
    <source>
        <dbReference type="Proteomes" id="UP001237737"/>
    </source>
</evidence>
<dbReference type="Proteomes" id="UP001237737">
    <property type="component" value="Unassembled WGS sequence"/>
</dbReference>
<protein>
    <recommendedName>
        <fullName evidence="5">Deaminase of polymorphic toxin system</fullName>
    </recommendedName>
</protein>
<dbReference type="RefSeq" id="WP_306851208.1">
    <property type="nucleotide sequence ID" value="NZ_JAUSSK010000004.1"/>
</dbReference>
<evidence type="ECO:0000256" key="1">
    <source>
        <dbReference type="SAM" id="MobiDB-lite"/>
    </source>
</evidence>
<feature type="compositionally biased region" description="Acidic residues" evidence="1">
    <location>
        <begin position="277"/>
        <end position="286"/>
    </location>
</feature>
<keyword evidence="4" id="KW-1185">Reference proteome</keyword>
<evidence type="ECO:0008006" key="5">
    <source>
        <dbReference type="Google" id="ProtNLM"/>
    </source>
</evidence>
<dbReference type="EMBL" id="JAUSSK010000004">
    <property type="protein sequence ID" value="MDQ0011045.1"/>
    <property type="molecule type" value="Genomic_DNA"/>
</dbReference>
<evidence type="ECO:0000256" key="2">
    <source>
        <dbReference type="SAM" id="SignalP"/>
    </source>
</evidence>
<gene>
    <name evidence="3" type="ORF">J2T07_003251</name>
</gene>
<sequence length="295" mass="32430">MNMTVRRWIMTVLATVFIAALAAGHPSWARDSFQDGVTLLSVDQDDDHMMRTWIGVAMSHYANAMAGWLVDASRNHGGYVSVQALSRFQQQLRRATFAHFEYRYVVEGVPFTRTYLAASGRGFMTYIDPREPGLVAPSEPDSEYFKQDDVVTFAMAAATTEGSEVLPQPVRPNMPNRGNDAEIKVLQAIIRDIREGIVAPAGHLLGFVSKQPCESCDPALRQFAVETGSEVHVNYVFGANQDGLRTPAWAALREAREAIVDDLVTMFSAPAASTSPDQEDPLDDDSSSGSVCRRP</sequence>
<accession>A0ABT9T193</accession>
<comment type="caution">
    <text evidence="3">The sequence shown here is derived from an EMBL/GenBank/DDBJ whole genome shotgun (WGS) entry which is preliminary data.</text>
</comment>
<name>A0ABT9T193_9GAMM</name>
<proteinExistence type="predicted"/>
<organism evidence="3 4">
    <name type="scientific">Luteibacter jiangsuensis</name>
    <dbReference type="NCBI Taxonomy" id="637577"/>
    <lineage>
        <taxon>Bacteria</taxon>
        <taxon>Pseudomonadati</taxon>
        <taxon>Pseudomonadota</taxon>
        <taxon>Gammaproteobacteria</taxon>
        <taxon>Lysobacterales</taxon>
        <taxon>Rhodanobacteraceae</taxon>
        <taxon>Luteibacter</taxon>
    </lineage>
</organism>
<feature type="region of interest" description="Disordered" evidence="1">
    <location>
        <begin position="270"/>
        <end position="295"/>
    </location>
</feature>
<evidence type="ECO:0000313" key="3">
    <source>
        <dbReference type="EMBL" id="MDQ0011045.1"/>
    </source>
</evidence>